<keyword evidence="6" id="KW-0969">Cilium</keyword>
<evidence type="ECO:0000313" key="6">
    <source>
        <dbReference type="EMBL" id="MBF9195862.1"/>
    </source>
</evidence>
<evidence type="ECO:0000313" key="7">
    <source>
        <dbReference type="Proteomes" id="UP000611708"/>
    </source>
</evidence>
<dbReference type="Pfam" id="PF00669">
    <property type="entry name" value="Flagellin_N"/>
    <property type="match status" value="1"/>
</dbReference>
<dbReference type="PRINTS" id="PR00207">
    <property type="entry name" value="FLAGELLIN"/>
</dbReference>
<keyword evidence="6" id="KW-0282">Flagellum</keyword>
<evidence type="ECO:0000259" key="4">
    <source>
        <dbReference type="Pfam" id="PF00669"/>
    </source>
</evidence>
<evidence type="ECO:0000256" key="2">
    <source>
        <dbReference type="ARBA" id="ARBA00023143"/>
    </source>
</evidence>
<dbReference type="PANTHER" id="PTHR42792">
    <property type="entry name" value="FLAGELLIN"/>
    <property type="match status" value="1"/>
</dbReference>
<dbReference type="SUPFAM" id="SSF64518">
    <property type="entry name" value="Phase 1 flagellin"/>
    <property type="match status" value="1"/>
</dbReference>
<dbReference type="InterPro" id="IPR046358">
    <property type="entry name" value="Flagellin_C"/>
</dbReference>
<dbReference type="EMBL" id="JADQDN010000003">
    <property type="protein sequence ID" value="MBF9195862.1"/>
    <property type="molecule type" value="Genomic_DNA"/>
</dbReference>
<dbReference type="PANTHER" id="PTHR42792:SF2">
    <property type="entry name" value="FLAGELLIN"/>
    <property type="match status" value="1"/>
</dbReference>
<feature type="domain" description="Flagellin N-terminal" evidence="4">
    <location>
        <begin position="4"/>
        <end position="135"/>
    </location>
</feature>
<comment type="function">
    <text evidence="3">Flagellin is the subunit protein which polymerizes to form the filaments of bacterial flagella.</text>
</comment>
<evidence type="ECO:0000259" key="5">
    <source>
        <dbReference type="Pfam" id="PF00700"/>
    </source>
</evidence>
<comment type="caution">
    <text evidence="6">The sequence shown here is derived from an EMBL/GenBank/DDBJ whole genome shotgun (WGS) entry which is preliminary data.</text>
</comment>
<comment type="similarity">
    <text evidence="1 3">Belongs to the bacterial flagellin family.</text>
</comment>
<protein>
    <recommendedName>
        <fullName evidence="3">Flagellin</fullName>
    </recommendedName>
</protein>
<evidence type="ECO:0000256" key="1">
    <source>
        <dbReference type="ARBA" id="ARBA00005709"/>
    </source>
</evidence>
<reference evidence="6 7" key="1">
    <citation type="submission" date="2020-11" db="EMBL/GenBank/DDBJ databases">
        <authorList>
            <person name="Kim M.K."/>
        </authorList>
    </citation>
    <scope>NUCLEOTIDE SEQUENCE [LARGE SCALE GENOMIC DNA]</scope>
    <source>
        <strain evidence="6 7">BT290</strain>
    </source>
</reference>
<keyword evidence="7" id="KW-1185">Reference proteome</keyword>
<dbReference type="InterPro" id="IPR001029">
    <property type="entry name" value="Flagellin_N"/>
</dbReference>
<dbReference type="Gene3D" id="1.20.1330.10">
    <property type="entry name" value="f41 fragment of flagellin, N-terminal domain"/>
    <property type="match status" value="2"/>
</dbReference>
<gene>
    <name evidence="6" type="ORF">I2H36_07420</name>
</gene>
<sequence>MSSINTNLSAITALQSLKATQTAMNKNQNQISTGLRVGEASHNASYWSISTKMKSDNGALGAVKDSLKQSKEMINTFSGAMEKSLGFLNTMKTKLAAGSNPGADLKAIQTELKSSIEGLKSIAASATFNGQNWLKADGETVKLVTSYDGQAKELKFLDIDTSKINLFAKTTGGADILGTAGTSGVAVDDIDISDAAQASTLSFTLKTGTFGGTGVGTGTSTVTAGDVIRFSVGTGNEQTFVVDKTMNDMDDLVEAINKDSTLNTLVEARKVTAREEVTTGVFKEVDRLVLSSKVDGSNVVGGYYNGVAAPKTTTAAAVGTAGAQTFDFSAAGSLPAAGSVIRFRVEGGEEKSYTVAGGDTTATILAASLNTAWGAGSVSEAANVITFAAPAPGAGVMGKNVQVSMTAATSEEGAVKATAAKAGSGTSVANALKSVDEAINKITEGMSMLGANKALIESQEDFIGVLSDSLTAGVSAFVDADMNEVSTRNQALQTQQQLGVQALSMANQNSQMILKLFQ</sequence>
<keyword evidence="3" id="KW-0964">Secreted</keyword>
<comment type="subcellular location">
    <subcellularLocation>
        <location evidence="3">Secreted</location>
    </subcellularLocation>
    <subcellularLocation>
        <location evidence="3">Bacterial flagellum</location>
    </subcellularLocation>
</comment>
<proteinExistence type="inferred from homology"/>
<accession>A0ABS0HQU8</accession>
<feature type="domain" description="Flagellin C-terminal" evidence="5">
    <location>
        <begin position="432"/>
        <end position="517"/>
    </location>
</feature>
<dbReference type="InterPro" id="IPR001492">
    <property type="entry name" value="Flagellin"/>
</dbReference>
<name>A0ABS0HQU8_9HYPH</name>
<dbReference type="RefSeq" id="WP_196263261.1">
    <property type="nucleotide sequence ID" value="NZ_JADQDN010000003.1"/>
</dbReference>
<organism evidence="6 7">
    <name type="scientific">Microvirga terrestris</name>
    <dbReference type="NCBI Taxonomy" id="2791024"/>
    <lineage>
        <taxon>Bacteria</taxon>
        <taxon>Pseudomonadati</taxon>
        <taxon>Pseudomonadota</taxon>
        <taxon>Alphaproteobacteria</taxon>
        <taxon>Hyphomicrobiales</taxon>
        <taxon>Methylobacteriaceae</taxon>
        <taxon>Microvirga</taxon>
    </lineage>
</organism>
<keyword evidence="2 3" id="KW-0975">Bacterial flagellum</keyword>
<dbReference type="Pfam" id="PF00700">
    <property type="entry name" value="Flagellin_C"/>
    <property type="match status" value="1"/>
</dbReference>
<keyword evidence="6" id="KW-0966">Cell projection</keyword>
<dbReference type="Proteomes" id="UP000611708">
    <property type="component" value="Unassembled WGS sequence"/>
</dbReference>
<evidence type="ECO:0000256" key="3">
    <source>
        <dbReference type="RuleBase" id="RU362073"/>
    </source>
</evidence>